<dbReference type="EMBL" id="VBAK01000114">
    <property type="protein sequence ID" value="TMI90225.1"/>
    <property type="molecule type" value="Genomic_DNA"/>
</dbReference>
<dbReference type="AlphaFoldDB" id="A0A537K360"/>
<name>A0A537K360_9BACT</name>
<dbReference type="Proteomes" id="UP000318509">
    <property type="component" value="Unassembled WGS sequence"/>
</dbReference>
<proteinExistence type="predicted"/>
<dbReference type="InterPro" id="IPR006675">
    <property type="entry name" value="HDIG_dom"/>
</dbReference>
<evidence type="ECO:0000259" key="1">
    <source>
        <dbReference type="Pfam" id="PF01966"/>
    </source>
</evidence>
<dbReference type="PANTHER" id="PTHR38659:SF1">
    <property type="entry name" value="METAL DEPENDENT PHOSPHOHYDROLASE"/>
    <property type="match status" value="1"/>
</dbReference>
<dbReference type="NCBIfam" id="TIGR00277">
    <property type="entry name" value="HDIG"/>
    <property type="match status" value="1"/>
</dbReference>
<dbReference type="Pfam" id="PF01966">
    <property type="entry name" value="HD"/>
    <property type="match status" value="1"/>
</dbReference>
<dbReference type="InterPro" id="IPR006674">
    <property type="entry name" value="HD_domain"/>
</dbReference>
<evidence type="ECO:0000313" key="3">
    <source>
        <dbReference type="Proteomes" id="UP000318509"/>
    </source>
</evidence>
<dbReference type="PANTHER" id="PTHR38659">
    <property type="entry name" value="METAL-DEPENDENT PHOSPHOHYDROLASE"/>
    <property type="match status" value="1"/>
</dbReference>
<feature type="domain" description="HD" evidence="1">
    <location>
        <begin position="20"/>
        <end position="111"/>
    </location>
</feature>
<comment type="caution">
    <text evidence="2">The sequence shown here is derived from an EMBL/GenBank/DDBJ whole genome shotgun (WGS) entry which is preliminary data.</text>
</comment>
<reference evidence="2 3" key="1">
    <citation type="journal article" date="2019" name="Nat. Microbiol.">
        <title>Mediterranean grassland soil C-N compound turnover is dependent on rainfall and depth, and is mediated by genomically divergent microorganisms.</title>
        <authorList>
            <person name="Diamond S."/>
            <person name="Andeer P.F."/>
            <person name="Li Z."/>
            <person name="Crits-Christoph A."/>
            <person name="Burstein D."/>
            <person name="Anantharaman K."/>
            <person name="Lane K.R."/>
            <person name="Thomas B.C."/>
            <person name="Pan C."/>
            <person name="Northen T.R."/>
            <person name="Banfield J.F."/>
        </authorList>
    </citation>
    <scope>NUCLEOTIDE SEQUENCE [LARGE SCALE GENOMIC DNA]</scope>
    <source>
        <strain evidence="2">NP_3</strain>
    </source>
</reference>
<evidence type="ECO:0000313" key="2">
    <source>
        <dbReference type="EMBL" id="TMI90225.1"/>
    </source>
</evidence>
<dbReference type="Gene3D" id="1.10.3210.10">
    <property type="entry name" value="Hypothetical protein af1432"/>
    <property type="match status" value="1"/>
</dbReference>
<sequence length="189" mass="20667">MTRDEAWVILSEHTKNPNLLKHMVAVEAVMRAYARRFGEDEAAWGLAGLLHDLDYEKHPSQEAGHPFVGVELLRKRGLDESLCRAILSHADYSGVPRATRMEKALFAADELSGFVIAVALVRPTKRLADVDVASVKKKMKDKAFAKGVRREDIVKGAEEMGMPLEEHIAAVIAALQGIAPELGLDGVGC</sequence>
<protein>
    <submittedName>
        <fullName evidence="2">HDIG domain-containing protein</fullName>
    </submittedName>
</protein>
<gene>
    <name evidence="2" type="ORF">E6H00_07300</name>
</gene>
<dbReference type="SUPFAM" id="SSF109604">
    <property type="entry name" value="HD-domain/PDEase-like"/>
    <property type="match status" value="1"/>
</dbReference>
<accession>A0A537K360</accession>
<organism evidence="2 3">
    <name type="scientific">Candidatus Segetimicrobium genomatis</name>
    <dbReference type="NCBI Taxonomy" id="2569760"/>
    <lineage>
        <taxon>Bacteria</taxon>
        <taxon>Bacillati</taxon>
        <taxon>Candidatus Sysuimicrobiota</taxon>
        <taxon>Candidatus Sysuimicrobiia</taxon>
        <taxon>Candidatus Sysuimicrobiales</taxon>
        <taxon>Candidatus Segetimicrobiaceae</taxon>
        <taxon>Candidatus Segetimicrobium</taxon>
    </lineage>
</organism>